<dbReference type="EMBL" id="QFYQ01000002">
    <property type="protein sequence ID" value="RAK51757.1"/>
    <property type="molecule type" value="Genomic_DNA"/>
</dbReference>
<dbReference type="RefSeq" id="WP_111530319.1">
    <property type="nucleotide sequence ID" value="NZ_JBHRSG010000003.1"/>
</dbReference>
<dbReference type="OrthoDB" id="9809421at2"/>
<organism evidence="1 2">
    <name type="scientific">Phenylobacterium soli</name>
    <dbReference type="NCBI Taxonomy" id="2170551"/>
    <lineage>
        <taxon>Bacteria</taxon>
        <taxon>Pseudomonadati</taxon>
        <taxon>Pseudomonadota</taxon>
        <taxon>Alphaproteobacteria</taxon>
        <taxon>Caulobacterales</taxon>
        <taxon>Caulobacteraceae</taxon>
        <taxon>Phenylobacterium</taxon>
    </lineage>
</organism>
<evidence type="ECO:0000313" key="1">
    <source>
        <dbReference type="EMBL" id="RAK51757.1"/>
    </source>
</evidence>
<comment type="caution">
    <text evidence="1">The sequence shown here is derived from an EMBL/GenBank/DDBJ whole genome shotgun (WGS) entry which is preliminary data.</text>
</comment>
<dbReference type="AlphaFoldDB" id="A0A328ABC5"/>
<proteinExistence type="predicted"/>
<dbReference type="Proteomes" id="UP000249254">
    <property type="component" value="Unassembled WGS sequence"/>
</dbReference>
<protein>
    <submittedName>
        <fullName evidence="1">Uncharacterized protein</fullName>
    </submittedName>
</protein>
<dbReference type="CDD" id="cd18722">
    <property type="entry name" value="PIN_NicB-like"/>
    <property type="match status" value="1"/>
</dbReference>
<accession>A0A328ABC5</accession>
<keyword evidence="2" id="KW-1185">Reference proteome</keyword>
<evidence type="ECO:0000313" key="2">
    <source>
        <dbReference type="Proteomes" id="UP000249254"/>
    </source>
</evidence>
<name>A0A328ABC5_9CAUL</name>
<dbReference type="Gene3D" id="3.40.50.1010">
    <property type="entry name" value="5'-nuclease"/>
    <property type="match status" value="1"/>
</dbReference>
<sequence>MRTYVYIDGFNLYYGLLKGSPYKWLNLQALFEAVLAKNDVCKIRYFTAKVEARAVDPDLPVRQATYVRALNTLPKVDVHFGTFLASCVRAPEVEVDPQGQPKRVNGRPVVKVAASGKPIMRWVHKTEEKGSDVNLAAHLLRDVYRGDCECAVVVSNDSDLLTPIRMIKEDAKIPVGLIPPRPNGSLELKRLSTFRKEIRTHHLQAAQFPDIFKDKVGTITKPAGW</sequence>
<reference evidence="2" key="1">
    <citation type="submission" date="2018-05" db="EMBL/GenBank/DDBJ databases">
        <authorList>
            <person name="Li X."/>
        </authorList>
    </citation>
    <scope>NUCLEOTIDE SEQUENCE [LARGE SCALE GENOMIC DNA]</scope>
    <source>
        <strain evidence="2">LX32</strain>
    </source>
</reference>
<gene>
    <name evidence="1" type="ORF">DJ017_18175</name>
</gene>